<protein>
    <recommendedName>
        <fullName evidence="3">MucBP domain-containing protein</fullName>
    </recommendedName>
</protein>
<evidence type="ECO:0000259" key="3">
    <source>
        <dbReference type="Pfam" id="PF06458"/>
    </source>
</evidence>
<feature type="domain" description="MucBP" evidence="3">
    <location>
        <begin position="122"/>
        <end position="183"/>
    </location>
</feature>
<accession>A0ABY7WTR3</accession>
<evidence type="ECO:0000256" key="1">
    <source>
        <dbReference type="ARBA" id="ARBA00022737"/>
    </source>
</evidence>
<evidence type="ECO:0000313" key="4">
    <source>
        <dbReference type="EMBL" id="WDF83506.1"/>
    </source>
</evidence>
<keyword evidence="5" id="KW-1185">Reference proteome</keyword>
<dbReference type="Proteomes" id="UP001220377">
    <property type="component" value="Chromosome"/>
</dbReference>
<organism evidence="4 5">
    <name type="scientific">Lacticaseibacillus pabuli</name>
    <dbReference type="NCBI Taxonomy" id="3025672"/>
    <lineage>
        <taxon>Bacteria</taxon>
        <taxon>Bacillati</taxon>
        <taxon>Bacillota</taxon>
        <taxon>Bacilli</taxon>
        <taxon>Lactobacillales</taxon>
        <taxon>Lactobacillaceae</taxon>
        <taxon>Lacticaseibacillus</taxon>
    </lineage>
</organism>
<name>A0ABY7WTR3_9LACO</name>
<dbReference type="EMBL" id="CP117884">
    <property type="protein sequence ID" value="WDF83506.1"/>
    <property type="molecule type" value="Genomic_DNA"/>
</dbReference>
<evidence type="ECO:0000256" key="2">
    <source>
        <dbReference type="SAM" id="MobiDB-lite"/>
    </source>
</evidence>
<keyword evidence="1" id="KW-0677">Repeat</keyword>
<dbReference type="InterPro" id="IPR009459">
    <property type="entry name" value="MucBP_dom"/>
</dbReference>
<feature type="domain" description="MucBP" evidence="3">
    <location>
        <begin position="54"/>
        <end position="116"/>
    </location>
</feature>
<proteinExistence type="predicted"/>
<reference evidence="4 5" key="1">
    <citation type="submission" date="2023-02" db="EMBL/GenBank/DDBJ databases">
        <title>Genome sequence of Lacticaseibacillus sp. KACC 23028.</title>
        <authorList>
            <person name="Kim S."/>
            <person name="Heo J."/>
            <person name="Kwon S.-W."/>
        </authorList>
    </citation>
    <scope>NUCLEOTIDE SEQUENCE [LARGE SCALE GENOMIC DNA]</scope>
    <source>
        <strain evidence="4 5">KACC 23028</strain>
    </source>
</reference>
<dbReference type="RefSeq" id="WP_274261697.1">
    <property type="nucleotide sequence ID" value="NZ_CP117884.1"/>
</dbReference>
<gene>
    <name evidence="4" type="ORF">PQ472_04525</name>
</gene>
<evidence type="ECO:0000313" key="5">
    <source>
        <dbReference type="Proteomes" id="UP001220377"/>
    </source>
</evidence>
<sequence length="349" mass="38013">MGLFRTILDLFRPRPAAKQADTAPTTPHEDRADTAMTPSPVVDTPTPKPAKQVTVTIQLRSQVDGHELSTPILITAAADSPLDFQPPRLPGRLFYRAEGLTRRVPNTDTTVTLYYQAIQAAPVTVYHRGPAGELIAPPETLLGTLDLAFTAHALPGRVADVIGDHSQSGVFTTHAQSIRFNYRMAGIETGNLPSAAYIEMTQAKNVYPSPNAPRALDTQIPAGTVWQVFGIVRQQLSHQVWFNLGARQWVSAHGTQPHKTNPFLNAPVAVKPATIHFKSTITPLHQKLTIDGPALGVTVWDAPYGDPQPTRLQNGSTFTPLARHELSDGSVWIALSERTFVDANYVSFS</sequence>
<dbReference type="Pfam" id="PF06458">
    <property type="entry name" value="MucBP"/>
    <property type="match status" value="2"/>
</dbReference>
<feature type="region of interest" description="Disordered" evidence="2">
    <location>
        <begin position="15"/>
        <end position="50"/>
    </location>
</feature>